<dbReference type="Pfam" id="PF13411">
    <property type="entry name" value="MerR_1"/>
    <property type="match status" value="1"/>
</dbReference>
<sequence>MGDLPHHTASNPRPAAVVQPGLFPDDTVPDELMGYRVPSACQVAGITYRQLDYWARTGLVVPSIRSASGSGSQRLYSFKDILVLKIVKRLLDAGISLQNIRIAVDHLRSRGVEDLAGITLFSDGTTVYECTSPEEVVDLLQGGQGVFGIAVSGAMRELTGAIANFPAERAEAHTTSERPEDELAYRRKARMSRKTG</sequence>
<dbReference type="GO" id="GO:0003677">
    <property type="term" value="F:DNA binding"/>
    <property type="evidence" value="ECO:0007669"/>
    <property type="project" value="UniProtKB-KW"/>
</dbReference>
<name>A0A164M8F4_9NOCA</name>
<feature type="compositionally biased region" description="Basic and acidic residues" evidence="2">
    <location>
        <begin position="170"/>
        <end position="185"/>
    </location>
</feature>
<feature type="domain" description="HTH merR-type" evidence="3">
    <location>
        <begin position="44"/>
        <end position="106"/>
    </location>
</feature>
<comment type="caution">
    <text evidence="4">The sequence shown here is derived from an EMBL/GenBank/DDBJ whole genome shotgun (WGS) entry which is preliminary data.</text>
</comment>
<evidence type="ECO:0000259" key="3">
    <source>
        <dbReference type="PROSITE" id="PS50937"/>
    </source>
</evidence>
<dbReference type="SUPFAM" id="SSF46955">
    <property type="entry name" value="Putative DNA-binding domain"/>
    <property type="match status" value="1"/>
</dbReference>
<evidence type="ECO:0000313" key="5">
    <source>
        <dbReference type="Proteomes" id="UP000076512"/>
    </source>
</evidence>
<dbReference type="PANTHER" id="PTHR30204:SF3">
    <property type="entry name" value="HTH MERR-TYPE DOMAIN-CONTAINING PROTEIN"/>
    <property type="match status" value="1"/>
</dbReference>
<dbReference type="GO" id="GO:0003700">
    <property type="term" value="F:DNA-binding transcription factor activity"/>
    <property type="evidence" value="ECO:0007669"/>
    <property type="project" value="InterPro"/>
</dbReference>
<dbReference type="CDD" id="cd01105">
    <property type="entry name" value="HTH_GlnR-like"/>
    <property type="match status" value="1"/>
</dbReference>
<feature type="region of interest" description="Disordered" evidence="2">
    <location>
        <begin position="170"/>
        <end position="196"/>
    </location>
</feature>
<evidence type="ECO:0000256" key="2">
    <source>
        <dbReference type="SAM" id="MobiDB-lite"/>
    </source>
</evidence>
<organism evidence="4 5">
    <name type="scientific">Nocardia terpenica</name>
    <dbReference type="NCBI Taxonomy" id="455432"/>
    <lineage>
        <taxon>Bacteria</taxon>
        <taxon>Bacillati</taxon>
        <taxon>Actinomycetota</taxon>
        <taxon>Actinomycetes</taxon>
        <taxon>Mycobacteriales</taxon>
        <taxon>Nocardiaceae</taxon>
        <taxon>Nocardia</taxon>
    </lineage>
</organism>
<dbReference type="PANTHER" id="PTHR30204">
    <property type="entry name" value="REDOX-CYCLING DRUG-SENSING TRANSCRIPTIONAL ACTIVATOR SOXR"/>
    <property type="match status" value="1"/>
</dbReference>
<dbReference type="InterPro" id="IPR047057">
    <property type="entry name" value="MerR_fam"/>
</dbReference>
<dbReference type="PROSITE" id="PS50937">
    <property type="entry name" value="HTH_MERR_2"/>
    <property type="match status" value="1"/>
</dbReference>
<dbReference type="EMBL" id="LWGR01000007">
    <property type="protein sequence ID" value="KZM73137.1"/>
    <property type="molecule type" value="Genomic_DNA"/>
</dbReference>
<proteinExistence type="predicted"/>
<dbReference type="InterPro" id="IPR009061">
    <property type="entry name" value="DNA-bd_dom_put_sf"/>
</dbReference>
<evidence type="ECO:0000256" key="1">
    <source>
        <dbReference type="ARBA" id="ARBA00023125"/>
    </source>
</evidence>
<dbReference type="Proteomes" id="UP000076512">
    <property type="component" value="Unassembled WGS sequence"/>
</dbReference>
<dbReference type="RefSeq" id="WP_067589889.1">
    <property type="nucleotide sequence ID" value="NZ_CP023778.1"/>
</dbReference>
<accession>A0A164M8F4</accession>
<dbReference type="Gene3D" id="1.10.1660.10">
    <property type="match status" value="1"/>
</dbReference>
<feature type="compositionally biased region" description="Basic residues" evidence="2">
    <location>
        <begin position="186"/>
        <end position="196"/>
    </location>
</feature>
<gene>
    <name evidence="4" type="ORF">AWN90_31030</name>
</gene>
<keyword evidence="5" id="KW-1185">Reference proteome</keyword>
<protein>
    <submittedName>
        <fullName evidence="4">Transcriptional regulator</fullName>
    </submittedName>
</protein>
<dbReference type="SMART" id="SM00422">
    <property type="entry name" value="HTH_MERR"/>
    <property type="match status" value="1"/>
</dbReference>
<dbReference type="AlphaFoldDB" id="A0A164M8F4"/>
<dbReference type="GeneID" id="88358988"/>
<dbReference type="InterPro" id="IPR000551">
    <property type="entry name" value="MerR-type_HTH_dom"/>
</dbReference>
<evidence type="ECO:0000313" key="4">
    <source>
        <dbReference type="EMBL" id="KZM73137.1"/>
    </source>
</evidence>
<reference evidence="4 5" key="1">
    <citation type="submission" date="2016-04" db="EMBL/GenBank/DDBJ databases">
        <authorList>
            <person name="Evans L.H."/>
            <person name="Alamgir A."/>
            <person name="Owens N."/>
            <person name="Weber N.D."/>
            <person name="Virtaneva K."/>
            <person name="Barbian K."/>
            <person name="Babar A."/>
            <person name="Rosenke K."/>
        </authorList>
    </citation>
    <scope>NUCLEOTIDE SEQUENCE [LARGE SCALE GENOMIC DNA]</scope>
    <source>
        <strain evidence="4 5">IFM 0406</strain>
    </source>
</reference>
<keyword evidence="1" id="KW-0238">DNA-binding</keyword>
<dbReference type="STRING" id="455432.AWN90_31030"/>